<dbReference type="PROSITE" id="PS51352">
    <property type="entry name" value="THIOREDOXIN_2"/>
    <property type="match status" value="1"/>
</dbReference>
<comment type="caution">
    <text evidence="6">The sequence shown here is derived from an EMBL/GenBank/DDBJ whole genome shotgun (WGS) entry which is preliminary data.</text>
</comment>
<keyword evidence="3" id="KW-1015">Disulfide bond</keyword>
<dbReference type="EMBL" id="QKYV01000004">
    <property type="protein sequence ID" value="PZW40583.1"/>
    <property type="molecule type" value="Genomic_DNA"/>
</dbReference>
<dbReference type="SUPFAM" id="SSF52833">
    <property type="entry name" value="Thioredoxin-like"/>
    <property type="match status" value="1"/>
</dbReference>
<evidence type="ECO:0000259" key="5">
    <source>
        <dbReference type="PROSITE" id="PS51352"/>
    </source>
</evidence>
<keyword evidence="7" id="KW-1185">Reference proteome</keyword>
<dbReference type="InterPro" id="IPR000866">
    <property type="entry name" value="AhpC/TSA"/>
</dbReference>
<dbReference type="AlphaFoldDB" id="A0A2W7IPK6"/>
<reference evidence="6 7" key="1">
    <citation type="submission" date="2018-06" db="EMBL/GenBank/DDBJ databases">
        <title>Genomic Encyclopedia of Archaeal and Bacterial Type Strains, Phase II (KMG-II): from individual species to whole genera.</title>
        <authorList>
            <person name="Goeker M."/>
        </authorList>
    </citation>
    <scope>NUCLEOTIDE SEQUENCE [LARGE SCALE GENOMIC DNA]</scope>
    <source>
        <strain evidence="6 7">DSM 15361</strain>
    </source>
</reference>
<dbReference type="RefSeq" id="WP_111540957.1">
    <property type="nucleotide sequence ID" value="NZ_QKYV01000004.1"/>
</dbReference>
<dbReference type="Pfam" id="PF00578">
    <property type="entry name" value="AhpC-TSA"/>
    <property type="match status" value="1"/>
</dbReference>
<sequence length="372" mass="41831">MKKFLVLTIALTTLVACQNETDTKPVLTAKIDVQDGTKVYYSAMTDEGAPKAVDTATVKNGNFSFDLEEADYQTLSILSLEGNVQGNVLFINENEKIDATIYKDSLRNSKLKGGKNQQLLSDYLTFIGEQGEKANELGKKFRDPNLRNDPQMAQSLQEERARLTKQENEYREKLIKDNPNSLVSILVLSDMIGMNINPNADKQALYNSLSEKAKNSPSGKKIQQYLETNKNISIGSKAPNFTAKTPEGKDLSLNDALGKITIIDFWASWCKPCRIENPNVVKLYNEYHDKGLNIIGVSLDKASQKDKWLKAIEDDKLTWQHVSNLEYWNEPIAKLYKVRSIPATFILDENGTIIAKNLRGKMLDDKIAELLD</sequence>
<dbReference type="GO" id="GO:0017004">
    <property type="term" value="P:cytochrome complex assembly"/>
    <property type="evidence" value="ECO:0007669"/>
    <property type="project" value="UniProtKB-KW"/>
</dbReference>
<dbReference type="PROSITE" id="PS51257">
    <property type="entry name" value="PROKAR_LIPOPROTEIN"/>
    <property type="match status" value="1"/>
</dbReference>
<dbReference type="GO" id="GO:0030313">
    <property type="term" value="C:cell envelope"/>
    <property type="evidence" value="ECO:0007669"/>
    <property type="project" value="UniProtKB-SubCell"/>
</dbReference>
<accession>A0A2W7IPK6</accession>
<evidence type="ECO:0000256" key="2">
    <source>
        <dbReference type="ARBA" id="ARBA00022748"/>
    </source>
</evidence>
<protein>
    <submittedName>
        <fullName evidence="6">Peroxiredoxin</fullName>
    </submittedName>
</protein>
<dbReference type="InterPro" id="IPR036249">
    <property type="entry name" value="Thioredoxin-like_sf"/>
</dbReference>
<proteinExistence type="predicted"/>
<dbReference type="PANTHER" id="PTHR42852">
    <property type="entry name" value="THIOL:DISULFIDE INTERCHANGE PROTEIN DSBE"/>
    <property type="match status" value="1"/>
</dbReference>
<organism evidence="6 7">
    <name type="scientific">Mesonia algae</name>
    <dbReference type="NCBI Taxonomy" id="213248"/>
    <lineage>
        <taxon>Bacteria</taxon>
        <taxon>Pseudomonadati</taxon>
        <taxon>Bacteroidota</taxon>
        <taxon>Flavobacteriia</taxon>
        <taxon>Flavobacteriales</taxon>
        <taxon>Flavobacteriaceae</taxon>
        <taxon>Mesonia</taxon>
    </lineage>
</organism>
<dbReference type="InterPro" id="IPR013766">
    <property type="entry name" value="Thioredoxin_domain"/>
</dbReference>
<dbReference type="Proteomes" id="UP000249542">
    <property type="component" value="Unassembled WGS sequence"/>
</dbReference>
<evidence type="ECO:0000313" key="7">
    <source>
        <dbReference type="Proteomes" id="UP000249542"/>
    </source>
</evidence>
<dbReference type="Gene3D" id="3.40.30.10">
    <property type="entry name" value="Glutaredoxin"/>
    <property type="match status" value="1"/>
</dbReference>
<dbReference type="InterPro" id="IPR050553">
    <property type="entry name" value="Thioredoxin_ResA/DsbE_sf"/>
</dbReference>
<evidence type="ECO:0000256" key="4">
    <source>
        <dbReference type="ARBA" id="ARBA00023284"/>
    </source>
</evidence>
<dbReference type="CDD" id="cd02966">
    <property type="entry name" value="TlpA_like_family"/>
    <property type="match status" value="1"/>
</dbReference>
<dbReference type="GO" id="GO:0016491">
    <property type="term" value="F:oxidoreductase activity"/>
    <property type="evidence" value="ECO:0007669"/>
    <property type="project" value="InterPro"/>
</dbReference>
<dbReference type="PANTHER" id="PTHR42852:SF6">
    <property type="entry name" value="THIOL:DISULFIDE INTERCHANGE PROTEIN DSBE"/>
    <property type="match status" value="1"/>
</dbReference>
<dbReference type="GO" id="GO:0016209">
    <property type="term" value="F:antioxidant activity"/>
    <property type="evidence" value="ECO:0007669"/>
    <property type="project" value="InterPro"/>
</dbReference>
<keyword evidence="4" id="KW-0676">Redox-active center</keyword>
<name>A0A2W7IPK6_9FLAO</name>
<evidence type="ECO:0000313" key="6">
    <source>
        <dbReference type="EMBL" id="PZW40583.1"/>
    </source>
</evidence>
<gene>
    <name evidence="6" type="ORF">LX95_01647</name>
</gene>
<dbReference type="Pfam" id="PF14289">
    <property type="entry name" value="DUF4369"/>
    <property type="match status" value="1"/>
</dbReference>
<dbReference type="InterPro" id="IPR025380">
    <property type="entry name" value="DUF4369"/>
</dbReference>
<evidence type="ECO:0000256" key="1">
    <source>
        <dbReference type="ARBA" id="ARBA00004196"/>
    </source>
</evidence>
<keyword evidence="2" id="KW-0201">Cytochrome c-type biogenesis</keyword>
<feature type="domain" description="Thioredoxin" evidence="5">
    <location>
        <begin position="232"/>
        <end position="372"/>
    </location>
</feature>
<evidence type="ECO:0000256" key="3">
    <source>
        <dbReference type="ARBA" id="ARBA00023157"/>
    </source>
</evidence>
<comment type="subcellular location">
    <subcellularLocation>
        <location evidence="1">Cell envelope</location>
    </subcellularLocation>
</comment>